<dbReference type="InterPro" id="IPR001967">
    <property type="entry name" value="Peptidase_S11_N"/>
</dbReference>
<organism evidence="12 13">
    <name type="scientific">Candidatus Roizmanbacteria bacterium CG22_combo_CG10-13_8_21_14_all_38_20</name>
    <dbReference type="NCBI Taxonomy" id="1974862"/>
    <lineage>
        <taxon>Bacteria</taxon>
        <taxon>Candidatus Roizmaniibacteriota</taxon>
    </lineage>
</organism>
<keyword evidence="10" id="KW-0472">Membrane</keyword>
<dbReference type="Proteomes" id="UP000231246">
    <property type="component" value="Unassembled WGS sequence"/>
</dbReference>
<evidence type="ECO:0000256" key="10">
    <source>
        <dbReference type="SAM" id="Phobius"/>
    </source>
</evidence>
<dbReference type="PANTHER" id="PTHR21581:SF6">
    <property type="entry name" value="TRAFFICKING PROTEIN PARTICLE COMPLEX SUBUNIT 12"/>
    <property type="match status" value="1"/>
</dbReference>
<evidence type="ECO:0000259" key="11">
    <source>
        <dbReference type="Pfam" id="PF00768"/>
    </source>
</evidence>
<dbReference type="Pfam" id="PF00768">
    <property type="entry name" value="Peptidase_S11"/>
    <property type="match status" value="1"/>
</dbReference>
<evidence type="ECO:0000256" key="4">
    <source>
        <dbReference type="ARBA" id="ARBA00022960"/>
    </source>
</evidence>
<evidence type="ECO:0000256" key="7">
    <source>
        <dbReference type="PIRSR" id="PIRSR618044-1"/>
    </source>
</evidence>
<feature type="active site" description="Proton acceptor" evidence="7">
    <location>
        <position position="126"/>
    </location>
</feature>
<dbReference type="InterPro" id="IPR012338">
    <property type="entry name" value="Beta-lactam/transpept-like"/>
</dbReference>
<dbReference type="PANTHER" id="PTHR21581">
    <property type="entry name" value="D-ALANYL-D-ALANINE CARBOXYPEPTIDASE"/>
    <property type="match status" value="1"/>
</dbReference>
<proteinExistence type="inferred from homology"/>
<dbReference type="Gene3D" id="3.40.710.10">
    <property type="entry name" value="DD-peptidase/beta-lactamase superfamily"/>
    <property type="match status" value="1"/>
</dbReference>
<dbReference type="GO" id="GO:0009002">
    <property type="term" value="F:serine-type D-Ala-D-Ala carboxypeptidase activity"/>
    <property type="evidence" value="ECO:0007669"/>
    <property type="project" value="InterPro"/>
</dbReference>
<gene>
    <name evidence="12" type="ORF">COW99_02805</name>
</gene>
<dbReference type="EMBL" id="PCTA01000019">
    <property type="protein sequence ID" value="PIP61677.1"/>
    <property type="molecule type" value="Genomic_DNA"/>
</dbReference>
<feature type="domain" description="Peptidase S11 D-alanyl-D-alanine carboxypeptidase A N-terminal" evidence="11">
    <location>
        <begin position="92"/>
        <end position="319"/>
    </location>
</feature>
<evidence type="ECO:0000256" key="9">
    <source>
        <dbReference type="RuleBase" id="RU004016"/>
    </source>
</evidence>
<comment type="similarity">
    <text evidence="1 9">Belongs to the peptidase S11 family.</text>
</comment>
<evidence type="ECO:0000313" key="12">
    <source>
        <dbReference type="EMBL" id="PIP61677.1"/>
    </source>
</evidence>
<feature type="binding site" evidence="8">
    <location>
        <position position="290"/>
    </location>
    <ligand>
        <name>substrate</name>
    </ligand>
</feature>
<comment type="caution">
    <text evidence="12">The sequence shown here is derived from an EMBL/GenBank/DDBJ whole genome shotgun (WGS) entry which is preliminary data.</text>
</comment>
<dbReference type="GO" id="GO:0009252">
    <property type="term" value="P:peptidoglycan biosynthetic process"/>
    <property type="evidence" value="ECO:0007669"/>
    <property type="project" value="UniProtKB-KW"/>
</dbReference>
<dbReference type="AlphaFoldDB" id="A0A2H0BVG8"/>
<dbReference type="SUPFAM" id="SSF56601">
    <property type="entry name" value="beta-lactamase/transpeptidase-like"/>
    <property type="match status" value="1"/>
</dbReference>
<evidence type="ECO:0000256" key="8">
    <source>
        <dbReference type="PIRSR" id="PIRSR618044-2"/>
    </source>
</evidence>
<keyword evidence="10" id="KW-0812">Transmembrane</keyword>
<keyword evidence="2" id="KW-0732">Signal</keyword>
<dbReference type="GO" id="GO:0008360">
    <property type="term" value="P:regulation of cell shape"/>
    <property type="evidence" value="ECO:0007669"/>
    <property type="project" value="UniProtKB-KW"/>
</dbReference>
<keyword evidence="10" id="KW-1133">Transmembrane helix</keyword>
<evidence type="ECO:0000256" key="3">
    <source>
        <dbReference type="ARBA" id="ARBA00022801"/>
    </source>
</evidence>
<evidence type="ECO:0000256" key="1">
    <source>
        <dbReference type="ARBA" id="ARBA00007164"/>
    </source>
</evidence>
<dbReference type="GO" id="GO:0006508">
    <property type="term" value="P:proteolysis"/>
    <property type="evidence" value="ECO:0007669"/>
    <property type="project" value="InterPro"/>
</dbReference>
<sequence length="339" mass="37461">MVTDQLGYNGDMRDGVKSGGRIVLILAGLVILIIAGKQLYVQTDHQASFLSPLPEATVRENTGKVLAVSRPKDSFKSKYLPQDITPVNSTDLDSQAIAYLVYDKTSDRILYGRQMDKQLPIASITKIMTALVTLENVLDLNTRIVVPESAMVGESTMGLSQKESVRVEDLLFGELLPSGNDAAETLAYGTFGDRTRFVSTMNQKAQKLGMYDSFFVNPTGLDEETIANSSFSTALDLLVLANYALENEKFKEIVGTKERVVRYTPEKHKAFFLYNRLSLDNAHPAIKGIKPGTSEFAGNTVVSYADDGKQEYIVIILNSIGLRTELVNIYKMLYSNLTK</sequence>
<name>A0A2H0BVG8_9BACT</name>
<keyword evidence="4" id="KW-0133">Cell shape</keyword>
<keyword evidence="6" id="KW-0961">Cell wall biogenesis/degradation</keyword>
<keyword evidence="3" id="KW-0378">Hydrolase</keyword>
<dbReference type="PRINTS" id="PR00725">
    <property type="entry name" value="DADACBPTASE1"/>
</dbReference>
<feature type="active site" evidence="7">
    <location>
        <position position="178"/>
    </location>
</feature>
<evidence type="ECO:0000256" key="2">
    <source>
        <dbReference type="ARBA" id="ARBA00022729"/>
    </source>
</evidence>
<keyword evidence="5" id="KW-0573">Peptidoglycan synthesis</keyword>
<evidence type="ECO:0000313" key="13">
    <source>
        <dbReference type="Proteomes" id="UP000231246"/>
    </source>
</evidence>
<feature type="transmembrane region" description="Helical" evidence="10">
    <location>
        <begin position="22"/>
        <end position="41"/>
    </location>
</feature>
<feature type="active site" description="Acyl-ester intermediate" evidence="7">
    <location>
        <position position="123"/>
    </location>
</feature>
<reference evidence="12 13" key="1">
    <citation type="submission" date="2017-09" db="EMBL/GenBank/DDBJ databases">
        <title>Depth-based differentiation of microbial function through sediment-hosted aquifers and enrichment of novel symbionts in the deep terrestrial subsurface.</title>
        <authorList>
            <person name="Probst A.J."/>
            <person name="Ladd B."/>
            <person name="Jarett J.K."/>
            <person name="Geller-Mcgrath D.E."/>
            <person name="Sieber C.M."/>
            <person name="Emerson J.B."/>
            <person name="Anantharaman K."/>
            <person name="Thomas B.C."/>
            <person name="Malmstrom R."/>
            <person name="Stieglmeier M."/>
            <person name="Klingl A."/>
            <person name="Woyke T."/>
            <person name="Ryan C.M."/>
            <person name="Banfield J.F."/>
        </authorList>
    </citation>
    <scope>NUCLEOTIDE SEQUENCE [LARGE SCALE GENOMIC DNA]</scope>
    <source>
        <strain evidence="12">CG22_combo_CG10-13_8_21_14_all_38_20</strain>
    </source>
</reference>
<evidence type="ECO:0000256" key="6">
    <source>
        <dbReference type="ARBA" id="ARBA00023316"/>
    </source>
</evidence>
<protein>
    <recommendedName>
        <fullName evidence="11">Peptidase S11 D-alanyl-D-alanine carboxypeptidase A N-terminal domain-containing protein</fullName>
    </recommendedName>
</protein>
<dbReference type="InterPro" id="IPR018044">
    <property type="entry name" value="Peptidase_S11"/>
</dbReference>
<dbReference type="GO" id="GO:0071555">
    <property type="term" value="P:cell wall organization"/>
    <property type="evidence" value="ECO:0007669"/>
    <property type="project" value="UniProtKB-KW"/>
</dbReference>
<accession>A0A2H0BVG8</accession>
<evidence type="ECO:0000256" key="5">
    <source>
        <dbReference type="ARBA" id="ARBA00022984"/>
    </source>
</evidence>